<dbReference type="EMBL" id="JAOTPO010000006">
    <property type="protein sequence ID" value="MDE5413763.1"/>
    <property type="molecule type" value="Genomic_DNA"/>
</dbReference>
<name>A0ABT5VE85_9BACI</name>
<dbReference type="Proteomes" id="UP001148125">
    <property type="component" value="Unassembled WGS sequence"/>
</dbReference>
<organism evidence="1 2">
    <name type="scientific">Alkalihalobacterium chitinilyticum</name>
    <dbReference type="NCBI Taxonomy" id="2980103"/>
    <lineage>
        <taxon>Bacteria</taxon>
        <taxon>Bacillati</taxon>
        <taxon>Bacillota</taxon>
        <taxon>Bacilli</taxon>
        <taxon>Bacillales</taxon>
        <taxon>Bacillaceae</taxon>
        <taxon>Alkalihalobacterium</taxon>
    </lineage>
</organism>
<evidence type="ECO:0000313" key="2">
    <source>
        <dbReference type="Proteomes" id="UP001148125"/>
    </source>
</evidence>
<sequence length="110" mass="13037">MDKKQQMEQIVNDFLQHAQSISGDLKTNLNQVKEQLHSMSAEDIDMKSDHVFTSPASQHQHQDDPQSMLQSMYSEMERVARQEQDNQQLQEVIQQMRYYFNIEEKDGFFP</sequence>
<keyword evidence="2" id="KW-1185">Reference proteome</keyword>
<gene>
    <name evidence="1" type="ORF">N7Z68_10230</name>
</gene>
<dbReference type="RefSeq" id="WP_275118382.1">
    <property type="nucleotide sequence ID" value="NZ_JAOTPO010000006.1"/>
</dbReference>
<evidence type="ECO:0000313" key="1">
    <source>
        <dbReference type="EMBL" id="MDE5413763.1"/>
    </source>
</evidence>
<protein>
    <recommendedName>
        <fullName evidence="3">DUF1657 domain-containing protein</fullName>
    </recommendedName>
</protein>
<proteinExistence type="predicted"/>
<reference evidence="1" key="1">
    <citation type="submission" date="2024-05" db="EMBL/GenBank/DDBJ databases">
        <title>Alkalihalobacillus sp. strain MEB203 novel alkaliphilic bacterium from Lonar Lake, India.</title>
        <authorList>
            <person name="Joshi A."/>
            <person name="Thite S."/>
            <person name="Mengade P."/>
        </authorList>
    </citation>
    <scope>NUCLEOTIDE SEQUENCE</scope>
    <source>
        <strain evidence="1">MEB 203</strain>
    </source>
</reference>
<accession>A0ABT5VE85</accession>
<comment type="caution">
    <text evidence="1">The sequence shown here is derived from an EMBL/GenBank/DDBJ whole genome shotgun (WGS) entry which is preliminary data.</text>
</comment>
<evidence type="ECO:0008006" key="3">
    <source>
        <dbReference type="Google" id="ProtNLM"/>
    </source>
</evidence>